<feature type="region of interest" description="Disordered" evidence="1">
    <location>
        <begin position="84"/>
        <end position="103"/>
    </location>
</feature>
<keyword evidence="4" id="KW-1185">Reference proteome</keyword>
<evidence type="ECO:0000313" key="3">
    <source>
        <dbReference type="EMBL" id="CAH0586889.1"/>
    </source>
</evidence>
<reference evidence="3" key="1">
    <citation type="submission" date="2021-12" db="EMBL/GenBank/DDBJ databases">
        <authorList>
            <person name="King R."/>
        </authorList>
    </citation>
    <scope>NUCLEOTIDE SEQUENCE</scope>
</reference>
<accession>A0A9P0FSY7</accession>
<gene>
    <name evidence="3" type="ORF">CINC_LOCUS3386</name>
</gene>
<dbReference type="Proteomes" id="UP001154114">
    <property type="component" value="Chromosome 15"/>
</dbReference>
<keyword evidence="2" id="KW-0812">Transmembrane</keyword>
<proteinExistence type="predicted"/>
<sequence length="233" mass="26358">MYLKNINCRAVTVTMSLLSIVLFIIILILTTAKSDLQNKNPPKSSVQNFKLFVANMIKDQSSKIQTLLKKIQTNAQSVLEKIENTKQDSRGRKKNVLKISSSKEGHQIESPVLKSNEVIDPSINVAESRSFSNHYATSGYGVSATANYATPTYHHHSIGFDPINIVVSMSLLSFLLQALQGLLGRTRLPTPVVEARALNSIQHWNKKYEENLPVTDKNKYVLKNKYFKKYYRK</sequence>
<organism evidence="3 4">
    <name type="scientific">Chrysodeixis includens</name>
    <name type="common">Soybean looper</name>
    <name type="synonym">Pseudoplusia includens</name>
    <dbReference type="NCBI Taxonomy" id="689277"/>
    <lineage>
        <taxon>Eukaryota</taxon>
        <taxon>Metazoa</taxon>
        <taxon>Ecdysozoa</taxon>
        <taxon>Arthropoda</taxon>
        <taxon>Hexapoda</taxon>
        <taxon>Insecta</taxon>
        <taxon>Pterygota</taxon>
        <taxon>Neoptera</taxon>
        <taxon>Endopterygota</taxon>
        <taxon>Lepidoptera</taxon>
        <taxon>Glossata</taxon>
        <taxon>Ditrysia</taxon>
        <taxon>Noctuoidea</taxon>
        <taxon>Noctuidae</taxon>
        <taxon>Plusiinae</taxon>
        <taxon>Chrysodeixis</taxon>
    </lineage>
</organism>
<keyword evidence="2" id="KW-0472">Membrane</keyword>
<dbReference type="OrthoDB" id="7475826at2759"/>
<feature type="transmembrane region" description="Helical" evidence="2">
    <location>
        <begin position="12"/>
        <end position="32"/>
    </location>
</feature>
<dbReference type="AlphaFoldDB" id="A0A9P0FSY7"/>
<name>A0A9P0FSY7_CHRIL</name>
<protein>
    <submittedName>
        <fullName evidence="3">Uncharacterized protein</fullName>
    </submittedName>
</protein>
<evidence type="ECO:0000313" key="4">
    <source>
        <dbReference type="Proteomes" id="UP001154114"/>
    </source>
</evidence>
<keyword evidence="2" id="KW-1133">Transmembrane helix</keyword>
<evidence type="ECO:0000256" key="1">
    <source>
        <dbReference type="SAM" id="MobiDB-lite"/>
    </source>
</evidence>
<dbReference type="EMBL" id="LR824018">
    <property type="protein sequence ID" value="CAH0586889.1"/>
    <property type="molecule type" value="Genomic_DNA"/>
</dbReference>
<evidence type="ECO:0000256" key="2">
    <source>
        <dbReference type="SAM" id="Phobius"/>
    </source>
</evidence>